<reference evidence="2 3" key="1">
    <citation type="submission" date="2020-04" db="EMBL/GenBank/DDBJ databases">
        <title>Perkinsus olseni comparative genomics.</title>
        <authorList>
            <person name="Bogema D.R."/>
        </authorList>
    </citation>
    <scope>NUCLEOTIDE SEQUENCE [LARGE SCALE GENOMIC DNA]</scope>
    <source>
        <strain evidence="2">ATCC PRA-205</strain>
    </source>
</reference>
<feature type="non-terminal residue" evidence="2">
    <location>
        <position position="1"/>
    </location>
</feature>
<organism evidence="2 3">
    <name type="scientific">Perkinsus olseni</name>
    <name type="common">Perkinsus atlanticus</name>
    <dbReference type="NCBI Taxonomy" id="32597"/>
    <lineage>
        <taxon>Eukaryota</taxon>
        <taxon>Sar</taxon>
        <taxon>Alveolata</taxon>
        <taxon>Perkinsozoa</taxon>
        <taxon>Perkinsea</taxon>
        <taxon>Perkinsida</taxon>
        <taxon>Perkinsidae</taxon>
        <taxon>Perkinsus</taxon>
    </lineage>
</organism>
<name>A0A7J6U7G9_PEROL</name>
<dbReference type="Proteomes" id="UP000574390">
    <property type="component" value="Unassembled WGS sequence"/>
</dbReference>
<dbReference type="EMBL" id="JABANM010002339">
    <property type="protein sequence ID" value="KAF4752716.1"/>
    <property type="molecule type" value="Genomic_DNA"/>
</dbReference>
<evidence type="ECO:0000313" key="3">
    <source>
        <dbReference type="Proteomes" id="UP000574390"/>
    </source>
</evidence>
<dbReference type="AlphaFoldDB" id="A0A7J6U7G9"/>
<evidence type="ECO:0000313" key="2">
    <source>
        <dbReference type="EMBL" id="KAF4752716.1"/>
    </source>
</evidence>
<accession>A0A7J6U7G9</accession>
<protein>
    <submittedName>
        <fullName evidence="2">Uncharacterized protein</fullName>
    </submittedName>
</protein>
<comment type="caution">
    <text evidence="2">The sequence shown here is derived from an EMBL/GenBank/DDBJ whole genome shotgun (WGS) entry which is preliminary data.</text>
</comment>
<feature type="region of interest" description="Disordered" evidence="1">
    <location>
        <begin position="67"/>
        <end position="108"/>
    </location>
</feature>
<evidence type="ECO:0000256" key="1">
    <source>
        <dbReference type="SAM" id="MobiDB-lite"/>
    </source>
</evidence>
<proteinExistence type="predicted"/>
<sequence length="108" mass="12036">SRAMAIDYRRMCMRAKSPPIRLVFIPSLTVMKIRLPFYCLVLSIPYATAGCPVLPDDEDEFELTYIPVKQPDPDDEGPVKAEPDSLLSLEDDDSSELKSNVPAPDHGN</sequence>
<gene>
    <name evidence="2" type="ORF">FOZ62_007647</name>
</gene>